<dbReference type="NCBIfam" id="TIGR01965">
    <property type="entry name" value="VCBS_repeat"/>
    <property type="match status" value="7"/>
</dbReference>
<evidence type="ECO:0000259" key="4">
    <source>
        <dbReference type="PROSITE" id="PS50093"/>
    </source>
</evidence>
<dbReference type="SMART" id="SM00191">
    <property type="entry name" value="Int_alpha"/>
    <property type="match status" value="4"/>
</dbReference>
<dbReference type="NCBIfam" id="TIGR03804">
    <property type="entry name" value="para_beta_helix"/>
    <property type="match status" value="1"/>
</dbReference>
<dbReference type="EMBL" id="SJPN01000003">
    <property type="protein sequence ID" value="TWU04277.1"/>
    <property type="molecule type" value="Genomic_DNA"/>
</dbReference>
<keyword evidence="6" id="KW-1185">Reference proteome</keyword>
<dbReference type="GO" id="GO:0004553">
    <property type="term" value="F:hydrolase activity, hydrolyzing O-glycosyl compounds"/>
    <property type="evidence" value="ECO:0007669"/>
    <property type="project" value="InterPro"/>
</dbReference>
<dbReference type="Pfam" id="PF13517">
    <property type="entry name" value="FG-GAP_3"/>
    <property type="match status" value="2"/>
</dbReference>
<dbReference type="Gene3D" id="2.60.40.10">
    <property type="entry name" value="Immunoglobulins"/>
    <property type="match status" value="6"/>
</dbReference>
<dbReference type="InterPro" id="IPR013519">
    <property type="entry name" value="Int_alpha_beta-p"/>
</dbReference>
<dbReference type="SUPFAM" id="SSF69318">
    <property type="entry name" value="Integrin alpha N-terminal domain"/>
    <property type="match status" value="2"/>
</dbReference>
<dbReference type="SMART" id="SM00710">
    <property type="entry name" value="PbH1"/>
    <property type="match status" value="11"/>
</dbReference>
<dbReference type="Pfam" id="PF17803">
    <property type="entry name" value="Cadherin_4"/>
    <property type="match status" value="4"/>
</dbReference>
<dbReference type="InterPro" id="IPR013783">
    <property type="entry name" value="Ig-like_fold"/>
</dbReference>
<feature type="domain" description="PKD" evidence="4">
    <location>
        <begin position="3761"/>
        <end position="3814"/>
    </location>
</feature>
<dbReference type="InterPro" id="IPR036439">
    <property type="entry name" value="Dockerin_dom_sf"/>
</dbReference>
<dbReference type="PANTHER" id="PTHR44103">
    <property type="entry name" value="PROPROTEIN CONVERTASE P"/>
    <property type="match status" value="1"/>
</dbReference>
<dbReference type="Proteomes" id="UP000320176">
    <property type="component" value="Unassembled WGS sequence"/>
</dbReference>
<keyword evidence="3" id="KW-0325">Glycoprotein</keyword>
<dbReference type="InterPro" id="IPR039448">
    <property type="entry name" value="Beta_helix"/>
</dbReference>
<dbReference type="InterPro" id="IPR022441">
    <property type="entry name" value="Para_beta_helix_rpt-2"/>
</dbReference>
<gene>
    <name evidence="5" type="ORF">Pla52n_23160</name>
</gene>
<dbReference type="InterPro" id="IPR028994">
    <property type="entry name" value="Integrin_alpha_N"/>
</dbReference>
<evidence type="ECO:0000256" key="3">
    <source>
        <dbReference type="ARBA" id="ARBA00023180"/>
    </source>
</evidence>
<dbReference type="PANTHER" id="PTHR44103:SF1">
    <property type="entry name" value="PROPROTEIN CONVERTASE P"/>
    <property type="match status" value="1"/>
</dbReference>
<dbReference type="InterPro" id="IPR040853">
    <property type="entry name" value="RapA2_cadherin-like"/>
</dbReference>
<evidence type="ECO:0000313" key="6">
    <source>
        <dbReference type="Proteomes" id="UP000320176"/>
    </source>
</evidence>
<dbReference type="Pfam" id="PF13229">
    <property type="entry name" value="Beta_helix"/>
    <property type="match status" value="1"/>
</dbReference>
<dbReference type="InterPro" id="IPR013517">
    <property type="entry name" value="FG-GAP"/>
</dbReference>
<comment type="caution">
    <text evidence="5">The sequence shown here is derived from an EMBL/GenBank/DDBJ whole genome shotgun (WGS) entry which is preliminary data.</text>
</comment>
<dbReference type="InterPro" id="IPR002105">
    <property type="entry name" value="Dockerin_1_rpt"/>
</dbReference>
<keyword evidence="2" id="KW-0677">Repeat</keyword>
<reference evidence="5 6" key="1">
    <citation type="submission" date="2019-02" db="EMBL/GenBank/DDBJ databases">
        <title>Deep-cultivation of Planctomycetes and their phenomic and genomic characterization uncovers novel biology.</title>
        <authorList>
            <person name="Wiegand S."/>
            <person name="Jogler M."/>
            <person name="Boedeker C."/>
            <person name="Pinto D."/>
            <person name="Vollmers J."/>
            <person name="Rivas-Marin E."/>
            <person name="Kohn T."/>
            <person name="Peeters S.H."/>
            <person name="Heuer A."/>
            <person name="Rast P."/>
            <person name="Oberbeckmann S."/>
            <person name="Bunk B."/>
            <person name="Jeske O."/>
            <person name="Meyerdierks A."/>
            <person name="Storesund J.E."/>
            <person name="Kallscheuer N."/>
            <person name="Luecker S."/>
            <person name="Lage O.M."/>
            <person name="Pohl T."/>
            <person name="Merkel B.J."/>
            <person name="Hornburger P."/>
            <person name="Mueller R.-W."/>
            <person name="Bruemmer F."/>
            <person name="Labrenz M."/>
            <person name="Spormann A.M."/>
            <person name="Op Den Camp H."/>
            <person name="Overmann J."/>
            <person name="Amann R."/>
            <person name="Jetten M.S.M."/>
            <person name="Mascher T."/>
            <person name="Medema M.H."/>
            <person name="Devos D.P."/>
            <person name="Kaster A.-K."/>
            <person name="Ovreas L."/>
            <person name="Rohde M."/>
            <person name="Galperin M.Y."/>
            <person name="Jogler C."/>
        </authorList>
    </citation>
    <scope>NUCLEOTIDE SEQUENCE [LARGE SCALE GENOMIC DNA]</scope>
    <source>
        <strain evidence="5 6">Pla52n</strain>
    </source>
</reference>
<dbReference type="SUPFAM" id="SSF51126">
    <property type="entry name" value="Pectin lyase-like"/>
    <property type="match status" value="1"/>
</dbReference>
<dbReference type="RefSeq" id="WP_197454524.1">
    <property type="nucleotide sequence ID" value="NZ_CP151726.1"/>
</dbReference>
<sequence length="4569" mass="472279">MIFKNLLGKRTSRRPRAQTAAYRKRSRLRTELLEDRRLLAVVVWDGGGSDQNWRTAENWATDVAPVANDELVFPVSPSSFSALNDFPANTSFASILISGSGYSLGGNAIELSGSVSSTGSGNTFSMPITLGSNGGFSSASGTFTVDSDINNAGNLLSLDAASGALTISGSISGSGGVSTSGSQFVTLSGDNSYSGVTTIGGNTLVVQHDNALGAGDNTAATGTILTSNSGELRLDGGVTIQNELYSSTDVYLYLESYGETSNTWSSDLISNQDIFLKPNYNNRLVLDGSLFTGSGSLLRIEGSDTGTVVINGTVSTNYVYIYRGTAEINSAITTVNRPNAHEYYGGRLSGTGSVSWTNSSSANLGGSVRPGTHALTGTLTLDGDAIFNDFYNRSGLEIRLGGATAGTGYDQLIVNGDVQLAGELDVTLLSSFASVGDSFTILENTSTGTTAGTFDGLSEDALISVDGEVFSISYSAGTDSNDVVLTKVLAGIWDGEGSDGNWMNAVNWVGDVAPLPGANLLFPESVAQTSTVNDFPAETSFGSILISGGAYSFTGNAIELNGSVSSAGSGNTFSIPVTLGGSGGFSSGSGTFTVDGDIDNAGNPLSLNAANGYLTISGSISGSGDVTTNGNLIVTLAGDNSYSGVTSIGSNTLVAAHDNALGAGDSTAATGTILNSNSGELRLDGGVTIQDELYSSTDNYLYLESVGTTTNTWSGDLVSNQEISLKPSYNNRLVLDGSLSTGTSWLLRVNGNNTGTAVINGSVSTYYIYVNGGSAEINSPVTTTNAPRIYQYSDSRLSGAGSHSWTNTSFADLGGKVRPGTSEETGLLTLNGDATFNDSQNRAGLEIRLGGTTPGSGYDQLIVNGNVQLAGDLDVTLLSSFASVGDSFTILENTSTGTTTGTFDGLGEGDLISVDGEVFSISYSAGTDSNDVVLTKVLAGIWDGEATDGNWMNAVNWVGDVAPLPGANLLFPESVAQTSTVNDFPAETSFGSILISGAGYSFTGNAIELNGSVSSADSGNTFSIPVTLGGSGGFSSGFGTFTVDSDIDNAGNLISLNATSGSLTLSGSISGSGGVTTGGNLIVTLSGDNSYSGVTSIGSNTLVAAHDNALGAGDSTAATGTILTSNSGELRLDGGVTIQDELYSSTDNYLYLESFGTTNNTWSGDLISNQEIFLKPNYNNRLILDGSLSTGTSSLLRIDGNDAGTAVINGAVSTYYIYVNRGTAEINSAVNTTISPRIYHYYGARLSGTGSHAWTNASPADLGGKVRPGTSDETGLLTLDGDATFNDSQNRAGLEVRLGGTTAGSGYDQLIVNGDVQLAGNLDVTLLSSFASVGDSFTILENTSTGTTTGTFDGLPENGLVEYGGNIFRISYVGGTDANDVVLSAITTNHFPTGDAQTLETQYDTPINITLTGNDIDGDSFGFSVESSPSNGSLSGTVPNLTYTPTPGYFGTDSFDFRVTDDEGGFSIATISIDVLPPMAVVGTVPTIGQGAIGEGITDLEVLFNQDPVFASGDITIAISSDGADRLLGTADDVAIATTAAGTGSDSVAVSFDPLVAGSYRLTVSNSGDQIYLNDFVVTDDTTTLFSTYGSQYEVQTGGTGAGQVTHAGLYSGSGSAFDGLYRLQVDGSSINFDPTLATTDDGGETSITSVQAVPISGLGGDELRVSREVTVSYSGYDEFARTIDVFENATASDITTTIELIGNLGSDANTIVFNTSDGDTDVEVTDQWIGTDDADDDGSAALIHMVHGADGLQPTDVQVVGDNIFWTYDITVPAGETVRLATFTIQDALRSTAEFIASDFVTETGFRYDAELYLTENEKASIANFTFPAADDLTTAFPVAMQLRDATDQVLTGTHTLEYTLYDAATAGNQLAYSITTDVDVSFIPGGFYQFDLADYLGVLNLPAEGLFLEISVDGVPAAQRVELNGDVITTTAGDVTIRNAFLSSATRNVDNATWALRLLGNLRELSDVPAAGVVAWQASLFDSETGGIAVYSDSGELILNDSIGGSFGINLGQNTPLDLQILSDNTDLWVELTVQGEMLPTRFKVDGGGLSADTTNFRFDTLYAARSFDLMESQDYGPDTVSVAGLLIDSVTGVPITGEHSFEFAIYDAYAGITVYSETATIDVTDGIYGSFAHGLGSVTPLDMNLLKAPELYLEISVDGRDPVYQFNPLDTASNFVFVPVDLNPATVVSTFPSLDSGSTESGVSYFDIEFSAALDSNTGADSAELRGLGADGLLGTADDDVIDITSYASGSYLYVYNNYDSLTEGVFRLTISDVLTDAYGDPIDGDADGVVGGDYVVDFVVLPTGLQVLLPPVEVASSLSDVSQIVAADLNYDGYLDFVTTRYDDSLIVLGFGDGEGGFTTQSISSLGTLPNTVAVADFNSDGYDDLVVGERGSSWFAVYLNDGFGVFTSVAPISGGTFSREVVAVDLNNDGNKDLVMQYDSGVDGDVHVVLGDGLGGFSGGYYASPAGTNGQGFRPLDWNGDGYMDIAYTPFSNGSVVRFLMNDGSGNLFESTNTLPVGNYAGLPAVGDFNFDGYADIAVTSSGVATGNLKVFLGDGSGGLLETKTLTTTKSFASQTVTGDFNGDGFPDLAVAHTGSGDAISVLYGDGTGNFDFAYLTSPSESDVYLAFDAIAVDDFNLDGTSDLLVSAYIPGAVYGLLSGLEPSTAELISVSGMSFDPQIRGLHAGQLVQGSGNAFDGLNRLRVGSTDFEPTGASVFADSGATVVTGSQMIDGLTVSREITVPTSGAESFARTIESFANSTGADITTTVTILGNLGSDSETTVFASSDGDTDVETTDQWFGTDDADGSGSPALVHFVHGKSGLTPTDVQVVGDNVVWTYDLTVPAGVILRLMTLTVAADTRADAVAAAGALLSETELTGQTAVHLSQAEIDSIANFRFNSAPVAVADSIITDEDNPVEFNVLADNGNGVDYDPDGTIVASLTTADSPLVGTLTDLGDGNFRYDPTGVFDHLPLGSLSPITISYQIVDNEGETATSYVTVNVFGVNDIAVVGGDVTGNTDEDAVVPVTGALTIVDLDSGQESFISQTDTAGTYGNFSVDSSGNWSYQVDTTKTQLLVPESLATDSFEVVSLDGVTSTLVEITIAGLDDPAEIVGDLRGEISEDATEAVAGQVNVNDPDLGDNLVVAQVDVAGSYGTFSIAATGNWTYTIDNASAQSLNEGDEFAEEFEIQSIDGTDTNTVTVTVLGLNDVAAITGDASGETDEDNAAPVTGTLVVTDADENESGLISQTSTAGLYGSFSVDESGNWTYTLDNASVQSLSAGSSVTDEFTVTSLDGGTTQAVEINIVGNNDDAAITGELSGNADEDATSAVTGTATVTDPDSGESGFQADGPVLGDYGSFSIDAGGNWTYTVDTTSTQAFNAGDEFSDTFQIVSADGGTTADVVITISGNNDIAEITGDVSGSTNEDATTDLTGTLLINDADEGESLAVAQTDTAGVYGTFSVTESGAWSYTMDPLAVYALNAGDIVTDSFDVSSLDGSGIVTVDIQITGVNDLATISGDTTGATDEDATDPVTGSLTVTDVDENEAALVPQLISGSYGSFSITANGDWSYTVDNGASQTLRSTDVVSDVFVVESLDASASLEVVIEIAGLNNIPDITGDFDATVIEDQVGIALGQLDIDDPDDSESQFIPQSDTAGDYGTFQLSASGAWQYTLDDSAVQSLGVGETLDEVFEVVSLDDSATVFVSILIEGTNDDPVIDTITASAGTAESTSSADPVVLSVDFTDLDLNDVHQVEVAWGESPGVYEPIVIDPYTRSIETSHLYAAPGEYTISVRIEDSATAFSVATADTIVSGTETFIVNTTADALDANIGDGIAADAQGRTTLRAVLQEVNASPDYVDHVILFDIPLSQLDAASSRFVITPVVQLPEITQKISILGGSQLGAGVTPAIEIRGTSIPGIYADGLRVRTDDVFVDSLLITSFPRDGIDVQGASGVEITNSEFAYNGQHGIYLTDTTDVVIRDNEAYGNASSGIRVSGPLSSNNSIINNRLGVKQPTGPGISQAIGNSSYGIYIASPENLIQNNTISGNSQSGIVIGGPTANDNQIFGNYIGVDSSGYAAVGNGGFGIYVGEASGTQIGGPEAGQGNVVSGNGNSGVFLNGSVDTTIQNNIIGLNAAGNAALPNAKHGVHLQNHASGNTISNNVITANTASQIFIFGALTSGNTITGNKVGFTADGSGVLQGGQRAIWLKASGNVVGGTTQSDANWITGATTGISLGTAEAMDNVVLGNYVGTSPDIDDPIFGLAVGVEIYGGASNNQVGPDNVIANNWRAAVRAYADSINNQITQNSMTGNVNGIDLGPVGLDPNDAGDVDDGPNHLQNSITPLSDATLTSTGATTAELHLDFTVDSAVENSAYPLTVEFFVADENGHGLQYLGSSTFVEVDLNAGTASVDLTIDVNELNYALDYLTATVTDNNGNTSEFAGRMDVVQTVNFSFTNAVNVAPLMASHPMDVNKDQVISALDALQVINGLAELRAEGETVVDTLRDPRDVNRDGRVSALDALLIVNQLREGRVQSPLSTFTETVDDFFTELDEEESLVIEELLENSLF</sequence>
<dbReference type="Gene3D" id="2.160.20.10">
    <property type="entry name" value="Single-stranded right-handed beta-helix, Pectin lyase-like"/>
    <property type="match status" value="1"/>
</dbReference>
<dbReference type="SUPFAM" id="SSF63446">
    <property type="entry name" value="Type I dockerin domain"/>
    <property type="match status" value="1"/>
</dbReference>
<dbReference type="InterPro" id="IPR012334">
    <property type="entry name" value="Pectin_lyas_fold"/>
</dbReference>
<protein>
    <submittedName>
        <fullName evidence="5">FG-GAP repeat protein</fullName>
    </submittedName>
</protein>
<dbReference type="InterPro" id="IPR011050">
    <property type="entry name" value="Pectin_lyase_fold/virulence"/>
</dbReference>
<keyword evidence="1" id="KW-0732">Signal</keyword>
<dbReference type="InterPro" id="IPR000601">
    <property type="entry name" value="PKD_dom"/>
</dbReference>
<accession>A0A5C6AXT7</accession>
<proteinExistence type="predicted"/>
<name>A0A5C6AXT7_9BACT</name>
<evidence type="ECO:0000256" key="2">
    <source>
        <dbReference type="ARBA" id="ARBA00022737"/>
    </source>
</evidence>
<dbReference type="Gene3D" id="2.60.40.3440">
    <property type="match status" value="1"/>
</dbReference>
<dbReference type="GO" id="GO:0000272">
    <property type="term" value="P:polysaccharide catabolic process"/>
    <property type="evidence" value="ECO:0007669"/>
    <property type="project" value="InterPro"/>
</dbReference>
<evidence type="ECO:0000313" key="5">
    <source>
        <dbReference type="EMBL" id="TWU04277.1"/>
    </source>
</evidence>
<evidence type="ECO:0000256" key="1">
    <source>
        <dbReference type="ARBA" id="ARBA00022729"/>
    </source>
</evidence>
<dbReference type="InterPro" id="IPR010221">
    <property type="entry name" value="VCBS_dom"/>
</dbReference>
<dbReference type="PROSITE" id="PS50093">
    <property type="entry name" value="PKD"/>
    <property type="match status" value="1"/>
</dbReference>
<dbReference type="InterPro" id="IPR006626">
    <property type="entry name" value="PbH1"/>
</dbReference>
<dbReference type="Pfam" id="PF17963">
    <property type="entry name" value="Big_9"/>
    <property type="match status" value="2"/>
</dbReference>
<dbReference type="Pfam" id="PF00404">
    <property type="entry name" value="Dockerin_1"/>
    <property type="match status" value="1"/>
</dbReference>
<organism evidence="5 6">
    <name type="scientific">Stieleria varia</name>
    <dbReference type="NCBI Taxonomy" id="2528005"/>
    <lineage>
        <taxon>Bacteria</taxon>
        <taxon>Pseudomonadati</taxon>
        <taxon>Planctomycetota</taxon>
        <taxon>Planctomycetia</taxon>
        <taxon>Pirellulales</taxon>
        <taxon>Pirellulaceae</taxon>
        <taxon>Stieleria</taxon>
    </lineage>
</organism>